<dbReference type="NCBIfam" id="TIGR02218">
    <property type="entry name" value="phg_TIGR02218"/>
    <property type="match status" value="1"/>
</dbReference>
<evidence type="ECO:0000259" key="1">
    <source>
        <dbReference type="Pfam" id="PF09356"/>
    </source>
</evidence>
<dbReference type="Pfam" id="PF09356">
    <property type="entry name" value="Phage_BR0599"/>
    <property type="match status" value="1"/>
</dbReference>
<comment type="caution">
    <text evidence="2">The sequence shown here is derived from an EMBL/GenBank/DDBJ whole genome shotgun (WGS) entry which is preliminary data.</text>
</comment>
<dbReference type="AlphaFoldDB" id="A0A7X1FQE0"/>
<dbReference type="Pfam" id="PF09931">
    <property type="entry name" value="Phage_phiJL001_Gp84_N"/>
    <property type="match status" value="1"/>
</dbReference>
<reference evidence="2 3" key="1">
    <citation type="submission" date="2020-08" db="EMBL/GenBank/DDBJ databases">
        <title>The genome sequence of type strain Novosphingobium flavum NBRC 111647.</title>
        <authorList>
            <person name="Liu Y."/>
        </authorList>
    </citation>
    <scope>NUCLEOTIDE SEQUENCE [LARGE SCALE GENOMIC DNA]</scope>
    <source>
        <strain evidence="2 3">NBRC 111647</strain>
    </source>
</reference>
<sequence length="272" mass="29205">MSRVWFSQELETVATFWRVIRRDGVTLGFTTHDGDLWFDGVLHRAAPGMVPSAIRRSADFDADSAEVEGALAHDSIDARDLAAGRFDGARVVIGLVDWNDPADRFVLYRGTIGTVSEDSGTFSAALESRKTELRRDPVPRTSPTCRAEFCGPRCNLSAAAHDHPGRIVSADIDGNWVEIAAAVDIALLAGGDLRWLDGSNCGQRSAIAGIEDGRLLLSAPLDSAGIGSRVILREGCDRTITTCAARFGNAVNFQGEPYLPGNDMIARYPAAS</sequence>
<dbReference type="InterPro" id="IPR011928">
    <property type="entry name" value="Phage_phiJL001_Gp84"/>
</dbReference>
<dbReference type="RefSeq" id="WP_185663317.1">
    <property type="nucleotide sequence ID" value="NZ_JACLAW010000004.1"/>
</dbReference>
<dbReference type="Proteomes" id="UP000566813">
    <property type="component" value="Unassembled WGS sequence"/>
</dbReference>
<feature type="domain" description="Bacteriophage phiJL001 Gp84 C-terminal" evidence="1">
    <location>
        <begin position="189"/>
        <end position="263"/>
    </location>
</feature>
<dbReference type="InterPro" id="IPR018964">
    <property type="entry name" value="Phage_phiJL001_Gp84_C"/>
</dbReference>
<accession>A0A7X1FQE0</accession>
<evidence type="ECO:0000313" key="3">
    <source>
        <dbReference type="Proteomes" id="UP000566813"/>
    </source>
</evidence>
<keyword evidence="3" id="KW-1185">Reference proteome</keyword>
<protein>
    <submittedName>
        <fullName evidence="2">DUF2163 domain-containing protein</fullName>
    </submittedName>
</protein>
<dbReference type="EMBL" id="JACLAW010000004">
    <property type="protein sequence ID" value="MBC2665044.1"/>
    <property type="molecule type" value="Genomic_DNA"/>
</dbReference>
<gene>
    <name evidence="2" type="ORF">H7F51_05910</name>
</gene>
<organism evidence="2 3">
    <name type="scientific">Novosphingobium flavum</name>
    <dbReference type="NCBI Taxonomy" id="1778672"/>
    <lineage>
        <taxon>Bacteria</taxon>
        <taxon>Pseudomonadati</taxon>
        <taxon>Pseudomonadota</taxon>
        <taxon>Alphaproteobacteria</taxon>
        <taxon>Sphingomonadales</taxon>
        <taxon>Sphingomonadaceae</taxon>
        <taxon>Novosphingobium</taxon>
    </lineage>
</organism>
<evidence type="ECO:0000313" key="2">
    <source>
        <dbReference type="EMBL" id="MBC2665044.1"/>
    </source>
</evidence>
<name>A0A7X1FQE0_9SPHN</name>
<proteinExistence type="predicted"/>